<evidence type="ECO:0000313" key="6">
    <source>
        <dbReference type="Proteomes" id="UP000422764"/>
    </source>
</evidence>
<dbReference type="PRINTS" id="PR00598">
    <property type="entry name" value="HTHMARR"/>
</dbReference>
<dbReference type="InterPro" id="IPR000835">
    <property type="entry name" value="HTH_MarR-typ"/>
</dbReference>
<proteinExistence type="predicted"/>
<dbReference type="Pfam" id="PF01047">
    <property type="entry name" value="MarR"/>
    <property type="match status" value="1"/>
</dbReference>
<gene>
    <name evidence="5" type="ORF">GOM49_03885</name>
</gene>
<sequence>MGNDEWTRIPLLIKSVNQLISHSIKELFDETGLTTPQIMVLSTLGKNGSMKLSDISEKLNLSNSTISGIVDRLEKQDYVERIRSKEDRRVVYVSVCEKSKNIMHTAIHEKIQESLRKKLTKADQGQIDDIIKGLEILKELLKD</sequence>
<keyword evidence="1" id="KW-0805">Transcription regulation</keyword>
<evidence type="ECO:0000256" key="3">
    <source>
        <dbReference type="ARBA" id="ARBA00023163"/>
    </source>
</evidence>
<dbReference type="SUPFAM" id="SSF46785">
    <property type="entry name" value="Winged helix' DNA-binding domain"/>
    <property type="match status" value="1"/>
</dbReference>
<dbReference type="AlphaFoldDB" id="A0A6I6F0R8"/>
<dbReference type="InterPro" id="IPR036388">
    <property type="entry name" value="WH-like_DNA-bd_sf"/>
</dbReference>
<dbReference type="SMART" id="SM00347">
    <property type="entry name" value="HTH_MARR"/>
    <property type="match status" value="1"/>
</dbReference>
<dbReference type="EMBL" id="CP046522">
    <property type="protein sequence ID" value="QGU94357.1"/>
    <property type="molecule type" value="Genomic_DNA"/>
</dbReference>
<dbReference type="PROSITE" id="PS50995">
    <property type="entry name" value="HTH_MARR_2"/>
    <property type="match status" value="1"/>
</dbReference>
<dbReference type="GO" id="GO:0003700">
    <property type="term" value="F:DNA-binding transcription factor activity"/>
    <property type="evidence" value="ECO:0007669"/>
    <property type="project" value="InterPro"/>
</dbReference>
<keyword evidence="2" id="KW-0238">DNA-binding</keyword>
<dbReference type="Proteomes" id="UP000422764">
    <property type="component" value="Chromosome"/>
</dbReference>
<dbReference type="PANTHER" id="PTHR42756:SF1">
    <property type="entry name" value="TRANSCRIPTIONAL REPRESSOR OF EMRAB OPERON"/>
    <property type="match status" value="1"/>
</dbReference>
<evidence type="ECO:0000256" key="1">
    <source>
        <dbReference type="ARBA" id="ARBA00023015"/>
    </source>
</evidence>
<dbReference type="Gene3D" id="1.10.10.10">
    <property type="entry name" value="Winged helix-like DNA-binding domain superfamily/Winged helix DNA-binding domain"/>
    <property type="match status" value="1"/>
</dbReference>
<keyword evidence="6" id="KW-1185">Reference proteome</keyword>
<protein>
    <submittedName>
        <fullName evidence="5">MarR family transcriptional regulator</fullName>
    </submittedName>
</protein>
<evidence type="ECO:0000259" key="4">
    <source>
        <dbReference type="PROSITE" id="PS50995"/>
    </source>
</evidence>
<dbReference type="GO" id="GO:0003677">
    <property type="term" value="F:DNA binding"/>
    <property type="evidence" value="ECO:0007669"/>
    <property type="project" value="UniProtKB-KW"/>
</dbReference>
<accession>A0A6I6F0R8</accession>
<reference evidence="5 6" key="1">
    <citation type="submission" date="2019-12" db="EMBL/GenBank/DDBJ databases">
        <title>Genome sequenceing of Clostridium bovifaecis.</title>
        <authorList>
            <person name="Yao Y."/>
        </authorList>
    </citation>
    <scope>NUCLEOTIDE SEQUENCE [LARGE SCALE GENOMIC DNA]</scope>
    <source>
        <strain evidence="5 6">BXX</strain>
    </source>
</reference>
<name>A0A6I6F0R8_9CLOT</name>
<evidence type="ECO:0000313" key="5">
    <source>
        <dbReference type="EMBL" id="QGU94357.1"/>
    </source>
</evidence>
<feature type="domain" description="HTH marR-type" evidence="4">
    <location>
        <begin position="1"/>
        <end position="143"/>
    </location>
</feature>
<evidence type="ECO:0000256" key="2">
    <source>
        <dbReference type="ARBA" id="ARBA00023125"/>
    </source>
</evidence>
<dbReference type="InterPro" id="IPR036390">
    <property type="entry name" value="WH_DNA-bd_sf"/>
</dbReference>
<organism evidence="5 6">
    <name type="scientific">Clostridium bovifaecis</name>
    <dbReference type="NCBI Taxonomy" id="2184719"/>
    <lineage>
        <taxon>Bacteria</taxon>
        <taxon>Bacillati</taxon>
        <taxon>Bacillota</taxon>
        <taxon>Clostridia</taxon>
        <taxon>Eubacteriales</taxon>
        <taxon>Clostridiaceae</taxon>
        <taxon>Clostridium</taxon>
    </lineage>
</organism>
<keyword evidence="3" id="KW-0804">Transcription</keyword>
<dbReference type="PANTHER" id="PTHR42756">
    <property type="entry name" value="TRANSCRIPTIONAL REGULATOR, MARR"/>
    <property type="match status" value="1"/>
</dbReference>